<evidence type="ECO:0000313" key="2">
    <source>
        <dbReference type="Proteomes" id="UP000314294"/>
    </source>
</evidence>
<gene>
    <name evidence="1" type="ORF">EYF80_049634</name>
</gene>
<organism evidence="1 2">
    <name type="scientific">Liparis tanakae</name>
    <name type="common">Tanaka's snailfish</name>
    <dbReference type="NCBI Taxonomy" id="230148"/>
    <lineage>
        <taxon>Eukaryota</taxon>
        <taxon>Metazoa</taxon>
        <taxon>Chordata</taxon>
        <taxon>Craniata</taxon>
        <taxon>Vertebrata</taxon>
        <taxon>Euteleostomi</taxon>
        <taxon>Actinopterygii</taxon>
        <taxon>Neopterygii</taxon>
        <taxon>Teleostei</taxon>
        <taxon>Neoteleostei</taxon>
        <taxon>Acanthomorphata</taxon>
        <taxon>Eupercaria</taxon>
        <taxon>Perciformes</taxon>
        <taxon>Cottioidei</taxon>
        <taxon>Cottales</taxon>
        <taxon>Liparidae</taxon>
        <taxon>Liparis</taxon>
    </lineage>
</organism>
<comment type="caution">
    <text evidence="1">The sequence shown here is derived from an EMBL/GenBank/DDBJ whole genome shotgun (WGS) entry which is preliminary data.</text>
</comment>
<dbReference type="EMBL" id="SRLO01001210">
    <property type="protein sequence ID" value="TNN40196.1"/>
    <property type="molecule type" value="Genomic_DNA"/>
</dbReference>
<accession>A0A4Z2FG42</accession>
<proteinExistence type="predicted"/>
<keyword evidence="2" id="KW-1185">Reference proteome</keyword>
<dbReference type="Proteomes" id="UP000314294">
    <property type="component" value="Unassembled WGS sequence"/>
</dbReference>
<protein>
    <submittedName>
        <fullName evidence="1">Uncharacterized protein</fullName>
    </submittedName>
</protein>
<name>A0A4Z2FG42_9TELE</name>
<evidence type="ECO:0000313" key="1">
    <source>
        <dbReference type="EMBL" id="TNN40196.1"/>
    </source>
</evidence>
<reference evidence="1 2" key="1">
    <citation type="submission" date="2019-03" db="EMBL/GenBank/DDBJ databases">
        <title>First draft genome of Liparis tanakae, snailfish: a comprehensive survey of snailfish specific genes.</title>
        <authorList>
            <person name="Kim W."/>
            <person name="Song I."/>
            <person name="Jeong J.-H."/>
            <person name="Kim D."/>
            <person name="Kim S."/>
            <person name="Ryu S."/>
            <person name="Song J.Y."/>
            <person name="Lee S.K."/>
        </authorList>
    </citation>
    <scope>NUCLEOTIDE SEQUENCE [LARGE SCALE GENOMIC DNA]</scope>
    <source>
        <tissue evidence="1">Muscle</tissue>
    </source>
</reference>
<sequence length="72" mass="8202">MHAHAHVHAHAHAAKYQSASCEAWREGQTCVRFSWFRQKASGRSSQLRFLTGCQSFPQTAGETWDSLQSRRV</sequence>
<dbReference type="AlphaFoldDB" id="A0A4Z2FG42"/>